<evidence type="ECO:0000313" key="6">
    <source>
        <dbReference type="Proteomes" id="UP000239415"/>
    </source>
</evidence>
<dbReference type="InterPro" id="IPR009057">
    <property type="entry name" value="Homeodomain-like_sf"/>
</dbReference>
<dbReference type="RefSeq" id="WP_146169380.1">
    <property type="nucleotide sequence ID" value="NZ_BOMO01000183.1"/>
</dbReference>
<dbReference type="PROSITE" id="PS50977">
    <property type="entry name" value="HTH_TETR_2"/>
    <property type="match status" value="1"/>
</dbReference>
<evidence type="ECO:0000259" key="4">
    <source>
        <dbReference type="PROSITE" id="PS50977"/>
    </source>
</evidence>
<dbReference type="InterPro" id="IPR001647">
    <property type="entry name" value="HTH_TetR"/>
</dbReference>
<dbReference type="OrthoDB" id="6637160at2"/>
<keyword evidence="1 2" id="KW-0238">DNA-binding</keyword>
<dbReference type="InterPro" id="IPR041483">
    <property type="entry name" value="TetR_C_34"/>
</dbReference>
<sequence length="223" mass="24055">MAVMEKSSFQRARRPEQKNERSETILAAAADLARDAGVARVSLGDIAGAVGLAKSNVLRYFGTREEIYLQLTMREGNGWAAAAGAALQHASGFSAAAGALADAYADRPLYCDLTTHAETMLEHNVSVAALRVYKLWAIDTYFTVGRQITTACPQLTDTDGASLVMAASAFVAKLFPLTRPPKALRELYEREPEIARVFPPFRPTLQRMIAATATGLPALAPRV</sequence>
<protein>
    <submittedName>
        <fullName evidence="5">TetR family transcriptional regulator</fullName>
    </submittedName>
</protein>
<evidence type="ECO:0000256" key="3">
    <source>
        <dbReference type="SAM" id="MobiDB-lite"/>
    </source>
</evidence>
<feature type="region of interest" description="Disordered" evidence="3">
    <location>
        <begin position="1"/>
        <end position="21"/>
    </location>
</feature>
<accession>A0A2T0K3C1</accession>
<feature type="DNA-binding region" description="H-T-H motif" evidence="2">
    <location>
        <begin position="42"/>
        <end position="61"/>
    </location>
</feature>
<comment type="caution">
    <text evidence="5">The sequence shown here is derived from an EMBL/GenBank/DDBJ whole genome shotgun (WGS) entry which is preliminary data.</text>
</comment>
<name>A0A2T0K3C1_9ACTN</name>
<dbReference type="EMBL" id="PVMZ01000016">
    <property type="protein sequence ID" value="PRX17344.1"/>
    <property type="molecule type" value="Genomic_DNA"/>
</dbReference>
<dbReference type="Proteomes" id="UP000239415">
    <property type="component" value="Unassembled WGS sequence"/>
</dbReference>
<proteinExistence type="predicted"/>
<keyword evidence="6" id="KW-1185">Reference proteome</keyword>
<dbReference type="Pfam" id="PF17929">
    <property type="entry name" value="TetR_C_34"/>
    <property type="match status" value="1"/>
</dbReference>
<dbReference type="GO" id="GO:0003677">
    <property type="term" value="F:DNA binding"/>
    <property type="evidence" value="ECO:0007669"/>
    <property type="project" value="UniProtKB-UniRule"/>
</dbReference>
<dbReference type="AlphaFoldDB" id="A0A2T0K3C1"/>
<feature type="domain" description="HTH tetR-type" evidence="4">
    <location>
        <begin position="19"/>
        <end position="79"/>
    </location>
</feature>
<reference evidence="5 6" key="1">
    <citation type="submission" date="2018-03" db="EMBL/GenBank/DDBJ databases">
        <title>Genomic Encyclopedia of Archaeal and Bacterial Type Strains, Phase II (KMG-II): from individual species to whole genera.</title>
        <authorList>
            <person name="Goeker M."/>
        </authorList>
    </citation>
    <scope>NUCLEOTIDE SEQUENCE [LARGE SCALE GENOMIC DNA]</scope>
    <source>
        <strain evidence="5 6">DSM 43146</strain>
    </source>
</reference>
<evidence type="ECO:0000256" key="2">
    <source>
        <dbReference type="PROSITE-ProRule" id="PRU00335"/>
    </source>
</evidence>
<organism evidence="5 6">
    <name type="scientific">Actinoplanes italicus</name>
    <dbReference type="NCBI Taxonomy" id="113567"/>
    <lineage>
        <taxon>Bacteria</taxon>
        <taxon>Bacillati</taxon>
        <taxon>Actinomycetota</taxon>
        <taxon>Actinomycetes</taxon>
        <taxon>Micromonosporales</taxon>
        <taxon>Micromonosporaceae</taxon>
        <taxon>Actinoplanes</taxon>
    </lineage>
</organism>
<dbReference type="Pfam" id="PF00440">
    <property type="entry name" value="TetR_N"/>
    <property type="match status" value="1"/>
</dbReference>
<gene>
    <name evidence="5" type="ORF">CLV67_116120</name>
</gene>
<dbReference type="PRINTS" id="PR00455">
    <property type="entry name" value="HTHTETR"/>
</dbReference>
<dbReference type="SUPFAM" id="SSF46689">
    <property type="entry name" value="Homeodomain-like"/>
    <property type="match status" value="1"/>
</dbReference>
<evidence type="ECO:0000313" key="5">
    <source>
        <dbReference type="EMBL" id="PRX17344.1"/>
    </source>
</evidence>
<evidence type="ECO:0000256" key="1">
    <source>
        <dbReference type="ARBA" id="ARBA00023125"/>
    </source>
</evidence>
<dbReference type="Gene3D" id="1.10.357.10">
    <property type="entry name" value="Tetracycline Repressor, domain 2"/>
    <property type="match status" value="1"/>
</dbReference>